<evidence type="ECO:0000313" key="3">
    <source>
        <dbReference type="EMBL" id="KAK3099864.1"/>
    </source>
</evidence>
<dbReference type="InterPro" id="IPR000477">
    <property type="entry name" value="RT_dom"/>
</dbReference>
<proteinExistence type="predicted"/>
<dbReference type="EMBL" id="VSWD01000006">
    <property type="protein sequence ID" value="KAK3099864.1"/>
    <property type="molecule type" value="Genomic_DNA"/>
</dbReference>
<organism evidence="3 4">
    <name type="scientific">Pinctada imbricata</name>
    <name type="common">Atlantic pearl-oyster</name>
    <name type="synonym">Pinctada martensii</name>
    <dbReference type="NCBI Taxonomy" id="66713"/>
    <lineage>
        <taxon>Eukaryota</taxon>
        <taxon>Metazoa</taxon>
        <taxon>Spiralia</taxon>
        <taxon>Lophotrochozoa</taxon>
        <taxon>Mollusca</taxon>
        <taxon>Bivalvia</taxon>
        <taxon>Autobranchia</taxon>
        <taxon>Pteriomorphia</taxon>
        <taxon>Pterioida</taxon>
        <taxon>Pterioidea</taxon>
        <taxon>Pteriidae</taxon>
        <taxon>Pinctada</taxon>
    </lineage>
</organism>
<feature type="region of interest" description="Disordered" evidence="1">
    <location>
        <begin position="119"/>
        <end position="145"/>
    </location>
</feature>
<evidence type="ECO:0000313" key="4">
    <source>
        <dbReference type="Proteomes" id="UP001186944"/>
    </source>
</evidence>
<gene>
    <name evidence="3" type="ORF">FSP39_010887</name>
</gene>
<keyword evidence="4" id="KW-1185">Reference proteome</keyword>
<dbReference type="Proteomes" id="UP001186944">
    <property type="component" value="Unassembled WGS sequence"/>
</dbReference>
<name>A0AA88YI70_PINIB</name>
<evidence type="ECO:0000259" key="2">
    <source>
        <dbReference type="PROSITE" id="PS50878"/>
    </source>
</evidence>
<feature type="domain" description="Reverse transcriptase" evidence="2">
    <location>
        <begin position="284"/>
        <end position="535"/>
    </location>
</feature>
<reference evidence="3" key="1">
    <citation type="submission" date="2019-08" db="EMBL/GenBank/DDBJ databases">
        <title>The improved chromosome-level genome for the pearl oyster Pinctada fucata martensii using PacBio sequencing and Hi-C.</title>
        <authorList>
            <person name="Zheng Z."/>
        </authorList>
    </citation>
    <scope>NUCLEOTIDE SEQUENCE</scope>
    <source>
        <strain evidence="3">ZZ-2019</strain>
        <tissue evidence="3">Adductor muscle</tissue>
    </source>
</reference>
<protein>
    <recommendedName>
        <fullName evidence="2">Reverse transcriptase domain-containing protein</fullName>
    </recommendedName>
</protein>
<dbReference type="PRINTS" id="PR01345">
    <property type="entry name" value="CERVTRCPTASE"/>
</dbReference>
<dbReference type="AlphaFoldDB" id="A0AA88YI70"/>
<dbReference type="Pfam" id="PF00078">
    <property type="entry name" value="RVT_1"/>
    <property type="match status" value="1"/>
</dbReference>
<accession>A0AA88YI70</accession>
<dbReference type="CDD" id="cd01650">
    <property type="entry name" value="RT_nLTR_like"/>
    <property type="match status" value="1"/>
</dbReference>
<dbReference type="PANTHER" id="PTHR33332">
    <property type="entry name" value="REVERSE TRANSCRIPTASE DOMAIN-CONTAINING PROTEIN"/>
    <property type="match status" value="1"/>
</dbReference>
<sequence length="783" mass="91196">MVSNLEYQSPIGKSDHCVVRFDFNCFTVLKHRGRSRKLYHKGDFTSLNKEMKDIDWRELLAIDSEDFDINTCWSKFHSKIKELEEKYIPTSQPKGNKKDRKYPVDKKALEMIRKKHALARKATRTGKDKDRQEYNRHRNKVKHHMRKLQRNFECDLASKAKGNPKAIWNYINSKSKTRIRIGDLKINPSDPKSEKTDKDGEKAEILASFFSSVFTQEPDGPLPEFQDREIKEAMENLYITLEDIDKILKKLKVDKSPGMDKIHPRFLKETMSTICVPLQLIFNCSLQIQEIPEEWKKAQISAIYKKGDKSQAGNYRPVSLTSTVCKVMESIVREHIIKHMKNNDLFSDKQYGFISGRSTTLQLLEVLDKWTEAIDKGYEIDCVYMDYQKAFDTVPHKRLLQKMKAYGVIGPIHGWVKSFLSDRRQVVMVNGENSSWKDVTSGIPQGSVLGPLLFVLFINDLPNTVKSDTYLFADDTKIFKIITTPEDSNTLQEDLNTLNTWSDNWLLRFHPEKCKVMYIGKKSDREPQYYLKDTVLQQAEDEKDIGVIIDRNLSFDKHISEKVNKANSMFALLRRTFRYMDCKTFVPLYKTLVRTHLDFASSVWAPYKQKHIEQIEAVQRRATKQLPGMKELSYPERLRKLKLPTLSYRRIRGDMIEVFKILTGKYDKDASHCLKLWKDMAVRSSERGHNMKLYLQRAKSQIRRNTFAIRTVQTWNGLPDSVVSATTLNTFKNRLDKYWSNQNIMYDDFKAKIVGGNVTDINIKEDDESSIEVPEGAWSGNQL</sequence>
<dbReference type="InterPro" id="IPR043502">
    <property type="entry name" value="DNA/RNA_pol_sf"/>
</dbReference>
<evidence type="ECO:0000256" key="1">
    <source>
        <dbReference type="SAM" id="MobiDB-lite"/>
    </source>
</evidence>
<dbReference type="SUPFAM" id="SSF56672">
    <property type="entry name" value="DNA/RNA polymerases"/>
    <property type="match status" value="1"/>
</dbReference>
<feature type="compositionally biased region" description="Basic and acidic residues" evidence="1">
    <location>
        <begin position="125"/>
        <end position="136"/>
    </location>
</feature>
<comment type="caution">
    <text evidence="3">The sequence shown here is derived from an EMBL/GenBank/DDBJ whole genome shotgun (WGS) entry which is preliminary data.</text>
</comment>
<dbReference type="PROSITE" id="PS50878">
    <property type="entry name" value="RT_POL"/>
    <property type="match status" value="1"/>
</dbReference>